<accession>A0AAW2GNV1</accession>
<evidence type="ECO:0000313" key="1">
    <source>
        <dbReference type="EMBL" id="KAL0128176.1"/>
    </source>
</evidence>
<keyword evidence="2" id="KW-1185">Reference proteome</keyword>
<evidence type="ECO:0000313" key="2">
    <source>
        <dbReference type="Proteomes" id="UP001430953"/>
    </source>
</evidence>
<organism evidence="1 2">
    <name type="scientific">Cardiocondyla obscurior</name>
    <dbReference type="NCBI Taxonomy" id="286306"/>
    <lineage>
        <taxon>Eukaryota</taxon>
        <taxon>Metazoa</taxon>
        <taxon>Ecdysozoa</taxon>
        <taxon>Arthropoda</taxon>
        <taxon>Hexapoda</taxon>
        <taxon>Insecta</taxon>
        <taxon>Pterygota</taxon>
        <taxon>Neoptera</taxon>
        <taxon>Endopterygota</taxon>
        <taxon>Hymenoptera</taxon>
        <taxon>Apocrita</taxon>
        <taxon>Aculeata</taxon>
        <taxon>Formicoidea</taxon>
        <taxon>Formicidae</taxon>
        <taxon>Myrmicinae</taxon>
        <taxon>Cardiocondyla</taxon>
    </lineage>
</organism>
<dbReference type="AlphaFoldDB" id="A0AAW2GNV1"/>
<dbReference type="EMBL" id="JADYXP020000003">
    <property type="protein sequence ID" value="KAL0128176.1"/>
    <property type="molecule type" value="Genomic_DNA"/>
</dbReference>
<proteinExistence type="predicted"/>
<name>A0AAW2GNV1_9HYME</name>
<comment type="caution">
    <text evidence="1">The sequence shown here is derived from an EMBL/GenBank/DDBJ whole genome shotgun (WGS) entry which is preliminary data.</text>
</comment>
<gene>
    <name evidence="1" type="ORF">PUN28_003437</name>
</gene>
<reference evidence="1 2" key="1">
    <citation type="submission" date="2023-03" db="EMBL/GenBank/DDBJ databases">
        <title>High recombination rates correlate with genetic variation in Cardiocondyla obscurior ants.</title>
        <authorList>
            <person name="Errbii M."/>
        </authorList>
    </citation>
    <scope>NUCLEOTIDE SEQUENCE [LARGE SCALE GENOMIC DNA]</scope>
    <source>
        <strain evidence="1">Alpha-2009</strain>
        <tissue evidence="1">Whole body</tissue>
    </source>
</reference>
<dbReference type="Proteomes" id="UP001430953">
    <property type="component" value="Unassembled WGS sequence"/>
</dbReference>
<sequence>MTLAKHYNQSSDIKITIISTIKNFNITNRIKSYFFPPYFSMLIRIAFKTCQISLCKDMISACIKLHRLHYSCIAEK</sequence>
<protein>
    <submittedName>
        <fullName evidence="1">Uncharacterized protein</fullName>
    </submittedName>
</protein>